<dbReference type="PROSITE" id="PS50222">
    <property type="entry name" value="EF_HAND_2"/>
    <property type="match status" value="1"/>
</dbReference>
<dbReference type="Proteomes" id="UP000230750">
    <property type="component" value="Unassembled WGS sequence"/>
</dbReference>
<dbReference type="STRING" id="307972.A0A2G8LMB6"/>
<feature type="region of interest" description="Disordered" evidence="2">
    <location>
        <begin position="1"/>
        <end position="34"/>
    </location>
</feature>
<accession>A0A2G8LMB6</accession>
<keyword evidence="1" id="KW-0106">Calcium</keyword>
<dbReference type="SUPFAM" id="SSF47473">
    <property type="entry name" value="EF-hand"/>
    <property type="match status" value="1"/>
</dbReference>
<evidence type="ECO:0000256" key="2">
    <source>
        <dbReference type="SAM" id="MobiDB-lite"/>
    </source>
</evidence>
<dbReference type="InterPro" id="IPR018247">
    <property type="entry name" value="EF_Hand_1_Ca_BS"/>
</dbReference>
<feature type="domain" description="EF-hand" evidence="3">
    <location>
        <begin position="82"/>
        <end position="117"/>
    </location>
</feature>
<protein>
    <submittedName>
        <fullName evidence="4">Putative wiskott-Aldrich syndrome protein-like 1 isoform X2</fullName>
    </submittedName>
</protein>
<evidence type="ECO:0000256" key="1">
    <source>
        <dbReference type="ARBA" id="ARBA00022837"/>
    </source>
</evidence>
<keyword evidence="5" id="KW-1185">Reference proteome</keyword>
<dbReference type="Gene3D" id="1.10.238.10">
    <property type="entry name" value="EF-hand"/>
    <property type="match status" value="1"/>
</dbReference>
<dbReference type="InterPro" id="IPR002048">
    <property type="entry name" value="EF_hand_dom"/>
</dbReference>
<evidence type="ECO:0000259" key="3">
    <source>
        <dbReference type="PROSITE" id="PS50222"/>
    </source>
</evidence>
<dbReference type="InterPro" id="IPR011992">
    <property type="entry name" value="EF-hand-dom_pair"/>
</dbReference>
<dbReference type="OrthoDB" id="10021598at2759"/>
<evidence type="ECO:0000313" key="4">
    <source>
        <dbReference type="EMBL" id="PIK61320.1"/>
    </source>
</evidence>
<dbReference type="AlphaFoldDB" id="A0A2G8LMB6"/>
<sequence>MRLRRKGSGSNLSDTEESLSDSIDSPNRKASKNRNFVPAPWNCCRVALSRRAGRFEMPMDMRDLVGMRPAEYLMKHCKVNPQRIALYRRTFSKVDKDCDGRINRKELNQAVTEALVDTVNEDQVASVLKSIGVGEDKSSMVKFSFFAPFCALLERLHYSMFVS</sequence>
<organism evidence="4 5">
    <name type="scientific">Stichopus japonicus</name>
    <name type="common">Sea cucumber</name>
    <dbReference type="NCBI Taxonomy" id="307972"/>
    <lineage>
        <taxon>Eukaryota</taxon>
        <taxon>Metazoa</taxon>
        <taxon>Echinodermata</taxon>
        <taxon>Eleutherozoa</taxon>
        <taxon>Echinozoa</taxon>
        <taxon>Holothuroidea</taxon>
        <taxon>Aspidochirotacea</taxon>
        <taxon>Aspidochirotida</taxon>
        <taxon>Stichopodidae</taxon>
        <taxon>Apostichopus</taxon>
    </lineage>
</organism>
<proteinExistence type="predicted"/>
<dbReference type="GO" id="GO:0005509">
    <property type="term" value="F:calcium ion binding"/>
    <property type="evidence" value="ECO:0007669"/>
    <property type="project" value="InterPro"/>
</dbReference>
<evidence type="ECO:0000313" key="5">
    <source>
        <dbReference type="Proteomes" id="UP000230750"/>
    </source>
</evidence>
<reference evidence="4 5" key="1">
    <citation type="journal article" date="2017" name="PLoS Biol.">
        <title>The sea cucumber genome provides insights into morphological evolution and visceral regeneration.</title>
        <authorList>
            <person name="Zhang X."/>
            <person name="Sun L."/>
            <person name="Yuan J."/>
            <person name="Sun Y."/>
            <person name="Gao Y."/>
            <person name="Zhang L."/>
            <person name="Li S."/>
            <person name="Dai H."/>
            <person name="Hamel J.F."/>
            <person name="Liu C."/>
            <person name="Yu Y."/>
            <person name="Liu S."/>
            <person name="Lin W."/>
            <person name="Guo K."/>
            <person name="Jin S."/>
            <person name="Xu P."/>
            <person name="Storey K.B."/>
            <person name="Huan P."/>
            <person name="Zhang T."/>
            <person name="Zhou Y."/>
            <person name="Zhang J."/>
            <person name="Lin C."/>
            <person name="Li X."/>
            <person name="Xing L."/>
            <person name="Huo D."/>
            <person name="Sun M."/>
            <person name="Wang L."/>
            <person name="Mercier A."/>
            <person name="Li F."/>
            <person name="Yang H."/>
            <person name="Xiang J."/>
        </authorList>
    </citation>
    <scope>NUCLEOTIDE SEQUENCE [LARGE SCALE GENOMIC DNA]</scope>
    <source>
        <strain evidence="4">Shaxun</strain>
        <tissue evidence="4">Muscle</tissue>
    </source>
</reference>
<gene>
    <name evidence="4" type="ORF">BSL78_01740</name>
</gene>
<dbReference type="EMBL" id="MRZV01000035">
    <property type="protein sequence ID" value="PIK61320.1"/>
    <property type="molecule type" value="Genomic_DNA"/>
</dbReference>
<dbReference type="PANTHER" id="PTHR36696">
    <property type="entry name" value="AGAP012002-PA"/>
    <property type="match status" value="1"/>
</dbReference>
<dbReference type="PANTHER" id="PTHR36696:SF1">
    <property type="entry name" value="EF-HAND DOMAIN-CONTAINING PROTEIN"/>
    <property type="match status" value="1"/>
</dbReference>
<comment type="caution">
    <text evidence="4">The sequence shown here is derived from an EMBL/GenBank/DDBJ whole genome shotgun (WGS) entry which is preliminary data.</text>
</comment>
<dbReference type="PROSITE" id="PS00018">
    <property type="entry name" value="EF_HAND_1"/>
    <property type="match status" value="1"/>
</dbReference>
<name>A0A2G8LMB6_STIJA</name>